<dbReference type="InterPro" id="IPR013785">
    <property type="entry name" value="Aldolase_TIM"/>
</dbReference>
<keyword evidence="9 11" id="KW-0411">Iron-sulfur</keyword>
<dbReference type="STRING" id="257708.RGI145_10855"/>
<evidence type="ECO:0000256" key="1">
    <source>
        <dbReference type="ARBA" id="ARBA00001933"/>
    </source>
</evidence>
<dbReference type="NCBIfam" id="TIGR00238">
    <property type="entry name" value="KamA family radical SAM protein"/>
    <property type="match status" value="1"/>
</dbReference>
<keyword evidence="8" id="KW-0408">Iron</keyword>
<dbReference type="EMBL" id="CP015583">
    <property type="protein sequence ID" value="APT57524.1"/>
    <property type="molecule type" value="Genomic_DNA"/>
</dbReference>
<evidence type="ECO:0000256" key="11">
    <source>
        <dbReference type="PIRSR" id="PIRSR004911-1"/>
    </source>
</evidence>
<proteinExistence type="inferred from homology"/>
<evidence type="ECO:0000313" key="15">
    <source>
        <dbReference type="EMBL" id="APT57524.1"/>
    </source>
</evidence>
<dbReference type="SUPFAM" id="SSF102114">
    <property type="entry name" value="Radical SAM enzymes"/>
    <property type="match status" value="1"/>
</dbReference>
<dbReference type="KEGG" id="rgi:RGI145_10855"/>
<evidence type="ECO:0000256" key="12">
    <source>
        <dbReference type="PIRSR" id="PIRSR603739-50"/>
    </source>
</evidence>
<dbReference type="Proteomes" id="UP000185494">
    <property type="component" value="Chromosome 1"/>
</dbReference>
<keyword evidence="6 11" id="KW-0479">Metal-binding</keyword>
<dbReference type="RefSeq" id="WP_075798357.1">
    <property type="nucleotide sequence ID" value="NZ_CP015583.1"/>
</dbReference>
<organism evidence="15 16">
    <name type="scientific">Roseomonas gilardii</name>
    <dbReference type="NCBI Taxonomy" id="257708"/>
    <lineage>
        <taxon>Bacteria</taxon>
        <taxon>Pseudomonadati</taxon>
        <taxon>Pseudomonadota</taxon>
        <taxon>Alphaproteobacteria</taxon>
        <taxon>Acetobacterales</taxon>
        <taxon>Roseomonadaceae</taxon>
        <taxon>Roseomonas</taxon>
    </lineage>
</organism>
<dbReference type="InterPro" id="IPR003739">
    <property type="entry name" value="Lys_aminomutase/Glu_NH3_mut"/>
</dbReference>
<evidence type="ECO:0000313" key="16">
    <source>
        <dbReference type="Proteomes" id="UP000185494"/>
    </source>
</evidence>
<comment type="cofactor">
    <cofactor evidence="2">
        <name>[4Fe-4S] cluster</name>
        <dbReference type="ChEBI" id="CHEBI:49883"/>
    </cofactor>
</comment>
<dbReference type="eggNOG" id="COG1509">
    <property type="taxonomic scope" value="Bacteria"/>
</dbReference>
<dbReference type="InterPro" id="IPR022447">
    <property type="entry name" value="Lys_aminomutase-rel"/>
</dbReference>
<feature type="compositionally biased region" description="Basic and acidic residues" evidence="13">
    <location>
        <begin position="360"/>
        <end position="371"/>
    </location>
</feature>
<evidence type="ECO:0000256" key="3">
    <source>
        <dbReference type="ARBA" id="ARBA00008703"/>
    </source>
</evidence>
<dbReference type="AlphaFoldDB" id="A0A1L7AFE6"/>
<dbReference type="PIRSF" id="PIRSF004911">
    <property type="entry name" value="DUF160"/>
    <property type="match status" value="1"/>
</dbReference>
<feature type="domain" description="Radical SAM core" evidence="14">
    <location>
        <begin position="100"/>
        <end position="312"/>
    </location>
</feature>
<protein>
    <submittedName>
        <fullName evidence="15">Lysine 2,3-aminomutase</fullName>
    </submittedName>
</protein>
<reference evidence="15 16" key="1">
    <citation type="submission" date="2016-05" db="EMBL/GenBank/DDBJ databases">
        <title>Complete Genome and Methylome Analysis of Psychrotrophic Bacterial Isolates from Antarctic Lake Untersee.</title>
        <authorList>
            <person name="Fomenkov A."/>
            <person name="Akimov V.N."/>
            <person name="Vasilyeva L.V."/>
            <person name="Andersen D."/>
            <person name="Vincze T."/>
            <person name="Roberts R.J."/>
        </authorList>
    </citation>
    <scope>NUCLEOTIDE SEQUENCE [LARGE SCALE GENOMIC DNA]</scope>
    <source>
        <strain evidence="15 16">U14-5</strain>
    </source>
</reference>
<dbReference type="SFLD" id="SFLDS00029">
    <property type="entry name" value="Radical_SAM"/>
    <property type="match status" value="1"/>
</dbReference>
<dbReference type="Gene3D" id="3.20.20.70">
    <property type="entry name" value="Aldolase class I"/>
    <property type="match status" value="1"/>
</dbReference>
<feature type="binding site" evidence="11">
    <location>
        <position position="121"/>
    </location>
    <ligand>
        <name>[4Fe-4S] cluster</name>
        <dbReference type="ChEBI" id="CHEBI:49883"/>
        <note>4Fe-4S-S-AdoMet</note>
    </ligand>
</feature>
<evidence type="ECO:0000256" key="10">
    <source>
        <dbReference type="ARBA" id="ARBA00023235"/>
    </source>
</evidence>
<dbReference type="SFLD" id="SFLDG01070">
    <property type="entry name" value="PLP-dependent"/>
    <property type="match status" value="1"/>
</dbReference>
<evidence type="ECO:0000256" key="7">
    <source>
        <dbReference type="ARBA" id="ARBA00022898"/>
    </source>
</evidence>
<keyword evidence="10" id="KW-0413">Isomerase</keyword>
<dbReference type="CDD" id="cd01335">
    <property type="entry name" value="Radical_SAM"/>
    <property type="match status" value="1"/>
</dbReference>
<dbReference type="InterPro" id="IPR025895">
    <property type="entry name" value="LAM_C_dom"/>
</dbReference>
<keyword evidence="5" id="KW-0949">S-adenosyl-L-methionine</keyword>
<comment type="cofactor">
    <cofactor evidence="1 12">
        <name>pyridoxal 5'-phosphate</name>
        <dbReference type="ChEBI" id="CHEBI:597326"/>
    </cofactor>
</comment>
<dbReference type="Pfam" id="PF12544">
    <property type="entry name" value="LAM_C"/>
    <property type="match status" value="1"/>
</dbReference>
<keyword evidence="4 11" id="KW-0004">4Fe-4S</keyword>
<dbReference type="PANTHER" id="PTHR30538">
    <property type="entry name" value="LYSINE 2,3-AMINOMUTASE-RELATED"/>
    <property type="match status" value="1"/>
</dbReference>
<feature type="region of interest" description="Disordered" evidence="13">
    <location>
        <begin position="350"/>
        <end position="371"/>
    </location>
</feature>
<dbReference type="GO" id="GO:0016853">
    <property type="term" value="F:isomerase activity"/>
    <property type="evidence" value="ECO:0007669"/>
    <property type="project" value="UniProtKB-KW"/>
</dbReference>
<evidence type="ECO:0000256" key="9">
    <source>
        <dbReference type="ARBA" id="ARBA00023014"/>
    </source>
</evidence>
<name>A0A1L7AFE6_9PROT</name>
<dbReference type="NCBIfam" id="TIGR03822">
    <property type="entry name" value="AblA_like_2"/>
    <property type="match status" value="1"/>
</dbReference>
<dbReference type="PANTHER" id="PTHR30538:SF1">
    <property type="entry name" value="L-LYSINE 2,3-AMINOMUTASE"/>
    <property type="match status" value="1"/>
</dbReference>
<dbReference type="PROSITE" id="PS51918">
    <property type="entry name" value="RADICAL_SAM"/>
    <property type="match status" value="1"/>
</dbReference>
<evidence type="ECO:0000256" key="4">
    <source>
        <dbReference type="ARBA" id="ARBA00022485"/>
    </source>
</evidence>
<evidence type="ECO:0000259" key="14">
    <source>
        <dbReference type="PROSITE" id="PS51918"/>
    </source>
</evidence>
<keyword evidence="7 12" id="KW-0663">Pyridoxal phosphate</keyword>
<feature type="modified residue" description="N6-(pyridoxal phosphate)lysine" evidence="12">
    <location>
        <position position="326"/>
    </location>
</feature>
<evidence type="ECO:0000256" key="5">
    <source>
        <dbReference type="ARBA" id="ARBA00022691"/>
    </source>
</evidence>
<gene>
    <name evidence="15" type="ORF">RGI145_10855</name>
</gene>
<dbReference type="InterPro" id="IPR007197">
    <property type="entry name" value="rSAM"/>
</dbReference>
<feature type="binding site" evidence="11">
    <location>
        <position position="118"/>
    </location>
    <ligand>
        <name>[4Fe-4S] cluster</name>
        <dbReference type="ChEBI" id="CHEBI:49883"/>
        <note>4Fe-4S-S-AdoMet</note>
    </ligand>
</feature>
<evidence type="ECO:0000256" key="8">
    <source>
        <dbReference type="ARBA" id="ARBA00023004"/>
    </source>
</evidence>
<evidence type="ECO:0000256" key="2">
    <source>
        <dbReference type="ARBA" id="ARBA00001966"/>
    </source>
</evidence>
<dbReference type="GO" id="GO:0046872">
    <property type="term" value="F:metal ion binding"/>
    <property type="evidence" value="ECO:0007669"/>
    <property type="project" value="UniProtKB-KW"/>
</dbReference>
<evidence type="ECO:0000256" key="6">
    <source>
        <dbReference type="ARBA" id="ARBA00022723"/>
    </source>
</evidence>
<dbReference type="InterPro" id="IPR058240">
    <property type="entry name" value="rSAM_sf"/>
</dbReference>
<comment type="similarity">
    <text evidence="3">Belongs to the radical SAM superfamily. KamA family.</text>
</comment>
<evidence type="ECO:0000256" key="13">
    <source>
        <dbReference type="SAM" id="MobiDB-lite"/>
    </source>
</evidence>
<sequence length="371" mass="39867">MPDGLSHPAMPSPARTLRSPEALAEAGLVPAAALPGLRAVSERYAISVTPAVAALIDRTDPADPIAAQYIPRAAELLVSAQELEDPTADHPHSPVKGVVHRYPDRALLKPLLACPVYCRFCFRREQVGPDGGLLSEAELDAALDYFARTPQLREAILTGGDPLMLSPRRLGTIVARLSAIPHIEIIRIHSRVPVADPARVTPALAEALNTEKALFLCVHANHAREFSPPARSALRLLARGGVALLGQSVLLRGVNDREAALEDLFRAMLASRIKPYYLHQLDRAPGTARFEVPVAEGRRLLRALRGRLTGLAWPVYALDTPGGGGKAPIGPEFATPEGADWVVERPLDGAPYRHAAAEPSPEHSLRDTPQG</sequence>
<accession>A0A1L7AFE6</accession>
<dbReference type="Pfam" id="PF04055">
    <property type="entry name" value="Radical_SAM"/>
    <property type="match status" value="1"/>
</dbReference>
<feature type="binding site" evidence="11">
    <location>
        <position position="114"/>
    </location>
    <ligand>
        <name>[4Fe-4S] cluster</name>
        <dbReference type="ChEBI" id="CHEBI:49883"/>
        <note>4Fe-4S-S-AdoMet</note>
    </ligand>
</feature>
<dbReference type="GO" id="GO:0051539">
    <property type="term" value="F:4 iron, 4 sulfur cluster binding"/>
    <property type="evidence" value="ECO:0007669"/>
    <property type="project" value="UniProtKB-KW"/>
</dbReference>